<evidence type="ECO:0000313" key="2">
    <source>
        <dbReference type="EMBL" id="EQD44481.1"/>
    </source>
</evidence>
<dbReference type="InterPro" id="IPR011060">
    <property type="entry name" value="RibuloseP-bd_barrel"/>
</dbReference>
<dbReference type="GO" id="GO:0000107">
    <property type="term" value="F:imidazoleglycerol-phosphate synthase activity"/>
    <property type="evidence" value="ECO:0007669"/>
    <property type="project" value="TreeGrafter"/>
</dbReference>
<dbReference type="AlphaFoldDB" id="T0Z934"/>
<dbReference type="InterPro" id="IPR050064">
    <property type="entry name" value="IGPS_HisA/HisF"/>
</dbReference>
<feature type="compositionally biased region" description="Basic and acidic residues" evidence="1">
    <location>
        <begin position="155"/>
        <end position="164"/>
    </location>
</feature>
<evidence type="ECO:0000256" key="1">
    <source>
        <dbReference type="SAM" id="MobiDB-lite"/>
    </source>
</evidence>
<dbReference type="InterPro" id="IPR006062">
    <property type="entry name" value="His_biosynth"/>
</dbReference>
<feature type="region of interest" description="Disordered" evidence="1">
    <location>
        <begin position="151"/>
        <end position="180"/>
    </location>
</feature>
<gene>
    <name evidence="2" type="ORF">B2A_09583</name>
</gene>
<dbReference type="PANTHER" id="PTHR21235:SF2">
    <property type="entry name" value="IMIDAZOLE GLYCEROL PHOSPHATE SYNTHASE HISHF"/>
    <property type="match status" value="1"/>
</dbReference>
<accession>T0Z934</accession>
<feature type="non-terminal residue" evidence="2">
    <location>
        <position position="1"/>
    </location>
</feature>
<protein>
    <submittedName>
        <fullName evidence="2">Imidazole glycerol phosphate synthase subunit hisF</fullName>
    </submittedName>
</protein>
<reference evidence="2" key="1">
    <citation type="submission" date="2013-08" db="EMBL/GenBank/DDBJ databases">
        <authorList>
            <person name="Mendez C."/>
            <person name="Richter M."/>
            <person name="Ferrer M."/>
            <person name="Sanchez J."/>
        </authorList>
    </citation>
    <scope>NUCLEOTIDE SEQUENCE</scope>
</reference>
<dbReference type="SUPFAM" id="SSF51366">
    <property type="entry name" value="Ribulose-phoshate binding barrel"/>
    <property type="match status" value="1"/>
</dbReference>
<name>T0Z934_9ZZZZ</name>
<dbReference type="Gene3D" id="3.20.20.70">
    <property type="entry name" value="Aldolase class I"/>
    <property type="match status" value="1"/>
</dbReference>
<proteinExistence type="predicted"/>
<dbReference type="Pfam" id="PF00977">
    <property type="entry name" value="His_biosynth"/>
    <property type="match status" value="1"/>
</dbReference>
<organism evidence="2">
    <name type="scientific">mine drainage metagenome</name>
    <dbReference type="NCBI Taxonomy" id="410659"/>
    <lineage>
        <taxon>unclassified sequences</taxon>
        <taxon>metagenomes</taxon>
        <taxon>ecological metagenomes</taxon>
    </lineage>
</organism>
<reference evidence="2" key="2">
    <citation type="journal article" date="2014" name="ISME J.">
        <title>Microbial stratification in low pH oxic and suboxic macroscopic growths along an acid mine drainage.</title>
        <authorList>
            <person name="Mendez-Garcia C."/>
            <person name="Mesa V."/>
            <person name="Sprenger R.R."/>
            <person name="Richter M."/>
            <person name="Diez M.S."/>
            <person name="Solano J."/>
            <person name="Bargiela R."/>
            <person name="Golyshina O.V."/>
            <person name="Manteca A."/>
            <person name="Ramos J.L."/>
            <person name="Gallego J.R."/>
            <person name="Llorente I."/>
            <person name="Martins Dos Santos V.A."/>
            <person name="Jensen O.N."/>
            <person name="Pelaez A.I."/>
            <person name="Sanchez J."/>
            <person name="Ferrer M."/>
        </authorList>
    </citation>
    <scope>NUCLEOTIDE SEQUENCE</scope>
</reference>
<dbReference type="PANTHER" id="PTHR21235">
    <property type="entry name" value="IMIDAZOLE GLYCEROL PHOSPHATE SYNTHASE SUBUNIT HISF/H IGP SYNTHASE SUBUNIT HISF/H"/>
    <property type="match status" value="1"/>
</dbReference>
<dbReference type="InterPro" id="IPR013785">
    <property type="entry name" value="Aldolase_TIM"/>
</dbReference>
<dbReference type="EMBL" id="AUZZ01006921">
    <property type="protein sequence ID" value="EQD44481.1"/>
    <property type="molecule type" value="Genomic_DNA"/>
</dbReference>
<feature type="compositionally biased region" description="Low complexity" evidence="1">
    <location>
        <begin position="165"/>
        <end position="180"/>
    </location>
</feature>
<sequence>GADKVAINSAALQDPTLLRRAADEHGSQCVVAAVDVRRTDASWAVFSEAGRRPTGRDALAWCQEAADLGAGELLVTSVDRDGTGAGYDRPLYERLRARLRVPIVASGGCGTAEDVVALFRSGSADGALLASRLHTGGLRLGEIRAAMRSAGLPDPLRRPPRDANRSSCRWSSRTSTADGC</sequence>
<comment type="caution">
    <text evidence="2">The sequence shown here is derived from an EMBL/GenBank/DDBJ whole genome shotgun (WGS) entry which is preliminary data.</text>
</comment>
<dbReference type="GO" id="GO:0000105">
    <property type="term" value="P:L-histidine biosynthetic process"/>
    <property type="evidence" value="ECO:0007669"/>
    <property type="project" value="InterPro"/>
</dbReference>